<proteinExistence type="predicted"/>
<comment type="caution">
    <text evidence="1">The sequence shown here is derived from an EMBL/GenBank/DDBJ whole genome shotgun (WGS) entry which is preliminary data.</text>
</comment>
<gene>
    <name evidence="1" type="ORF">FBU59_001157</name>
</gene>
<evidence type="ECO:0000313" key="1">
    <source>
        <dbReference type="EMBL" id="KAJ1949409.1"/>
    </source>
</evidence>
<dbReference type="EMBL" id="JANBPW010000464">
    <property type="protein sequence ID" value="KAJ1949409.1"/>
    <property type="molecule type" value="Genomic_DNA"/>
</dbReference>
<keyword evidence="2" id="KW-1185">Reference proteome</keyword>
<feature type="non-terminal residue" evidence="1">
    <location>
        <position position="701"/>
    </location>
</feature>
<evidence type="ECO:0000313" key="2">
    <source>
        <dbReference type="Proteomes" id="UP001150603"/>
    </source>
</evidence>
<dbReference type="Proteomes" id="UP001150603">
    <property type="component" value="Unassembled WGS sequence"/>
</dbReference>
<name>A0ACC1JEQ9_9FUNG</name>
<reference evidence="1" key="1">
    <citation type="submission" date="2022-07" db="EMBL/GenBank/DDBJ databases">
        <title>Phylogenomic reconstructions and comparative analyses of Kickxellomycotina fungi.</title>
        <authorList>
            <person name="Reynolds N.K."/>
            <person name="Stajich J.E."/>
            <person name="Barry K."/>
            <person name="Grigoriev I.V."/>
            <person name="Crous P."/>
            <person name="Smith M.E."/>
        </authorList>
    </citation>
    <scope>NUCLEOTIDE SEQUENCE</scope>
    <source>
        <strain evidence="1">NRRL 5244</strain>
    </source>
</reference>
<protein>
    <submittedName>
        <fullName evidence="1">Uncharacterized protein</fullName>
    </submittedName>
</protein>
<sequence>MIDDGTFHIELQAYNTTYTLVLEPNYDLLHPSAMQHRTLADGTTIKEPVATHDIGVYRGHVLRVGEMKAADMSSSLRKWELFKRNEYTFDEHYSWARVAVYKDHMAGGRAVLDGMFGINGDTYYIKPSSSYSITKRDIDPVLANPYARSENVRYANSIIYRKSDLIDDAKHGRFDKRDGEAQTCNAHRRLPNNVPDTPPRLNPGDPFYPLRTRQDAFRDLGKRGLGFFKKRAGSSNATFDQNADAVNSGCLQARKILYMGAAADCTYVTQYSSQDKARLQILSDWNQASAIYERQLNVALGLIELQIEDLACPTTVDSKKAWNRACSDPYTIDKRLSDFSSWRGSKGKDGTGLWHLMTNCPTGTEVGLAWVGTICTTGTSTMTEQGGVSSGTGVSAVSRDEWKVVAHEVGHNFGASHDCTSQDCPCSGDACNSCCPCTDGCDCKGKYIMNPTSPVTSDDFSPCSIRNICKTIKSAGVQCLQDPGGRSTLATAMCGNGIKEQGEECDCGTSEACKNDPCCDASTCKLKQGAKCADINDLCCDKCQIRPKDTVCRGKYSECDIAEVCDGTSATCPDDKHVKDGTSCGNSTSGLKCASGQCTSRDAQCAARGGSEGLTQRCTISVGGDPCDLQCARPGSFGVCVFMSGSFTDGTECGFHAQCRVGKCKGENWFYQFLLLFQHNLAISIPIAVAVGLIILCIIIN</sequence>
<organism evidence="1 2">
    <name type="scientific">Linderina macrospora</name>
    <dbReference type="NCBI Taxonomy" id="4868"/>
    <lineage>
        <taxon>Eukaryota</taxon>
        <taxon>Fungi</taxon>
        <taxon>Fungi incertae sedis</taxon>
        <taxon>Zoopagomycota</taxon>
        <taxon>Kickxellomycotina</taxon>
        <taxon>Kickxellomycetes</taxon>
        <taxon>Kickxellales</taxon>
        <taxon>Kickxellaceae</taxon>
        <taxon>Linderina</taxon>
    </lineage>
</organism>
<accession>A0ACC1JEQ9</accession>